<evidence type="ECO:0000313" key="1">
    <source>
        <dbReference type="EMBL" id="KAH3660017.1"/>
    </source>
</evidence>
<dbReference type="InterPro" id="IPR039245">
    <property type="entry name" value="TYSND1/DEG15"/>
</dbReference>
<keyword evidence="2" id="KW-1185">Reference proteome</keyword>
<accession>A0A9P8NUR8</accession>
<dbReference type="RefSeq" id="XP_046057728.1">
    <property type="nucleotide sequence ID" value="XM_046208595.1"/>
</dbReference>
<dbReference type="GeneID" id="70239186"/>
<sequence>METKYSSIIVRISDCATKSLLCTLSGLILQLGNKTLVVTLVALPNNVLIGDKKIDVYIALESKDPVCWIRCDSPKFVDVDEKSIAHLTMGGFKVDTVTGEDIERCRFVVAEVRGLAFEGNYSRISDRVEVGDECLLEASPFSSTSHVFHGYTSTATICYKKGGVYLSDLKYLENMEGGVVTVDGSIIGVVMGVLRKLDGQGNLMIVLSLSHGELAEFGLCSAQLPTMAPLNEFPFVVGISGKLDGTRYWGSGVIVKDNMIATNRHVVFSGNQLAQDLALHYRGNTIELGKLVAGVDVLVPFDGQLCDLCFIKKNLAFDSVAKLPNELTISNAASSLEILLDLKDNSRRLMRTKSVAYGLFCDSLHLHPLISRGCINSVVELKHLFRNIQQEIQCLTVSSSSCWSGSSGGALLNKKNELLGLMSSNGRTASGETLTKLTLVIPIQLVVLGYYDLFRSKVSLTDSAASKYQRLLRLDSSYSEIFMESKL</sequence>
<dbReference type="GO" id="GO:0004252">
    <property type="term" value="F:serine-type endopeptidase activity"/>
    <property type="evidence" value="ECO:0007669"/>
    <property type="project" value="InterPro"/>
</dbReference>
<gene>
    <name evidence="1" type="ORF">OGAPHI_007222</name>
</gene>
<comment type="caution">
    <text evidence="1">The sequence shown here is derived from an EMBL/GenBank/DDBJ whole genome shotgun (WGS) entry which is preliminary data.</text>
</comment>
<organism evidence="1 2">
    <name type="scientific">Ogataea philodendri</name>
    <dbReference type="NCBI Taxonomy" id="1378263"/>
    <lineage>
        <taxon>Eukaryota</taxon>
        <taxon>Fungi</taxon>
        <taxon>Dikarya</taxon>
        <taxon>Ascomycota</taxon>
        <taxon>Saccharomycotina</taxon>
        <taxon>Pichiomycetes</taxon>
        <taxon>Pichiales</taxon>
        <taxon>Pichiaceae</taxon>
        <taxon>Ogataea</taxon>
    </lineage>
</organism>
<dbReference type="GO" id="GO:0005777">
    <property type="term" value="C:peroxisome"/>
    <property type="evidence" value="ECO:0007669"/>
    <property type="project" value="InterPro"/>
</dbReference>
<dbReference type="Pfam" id="PF13365">
    <property type="entry name" value="Trypsin_2"/>
    <property type="match status" value="1"/>
</dbReference>
<dbReference type="InterPro" id="IPR009003">
    <property type="entry name" value="Peptidase_S1_PA"/>
</dbReference>
<dbReference type="GO" id="GO:0016485">
    <property type="term" value="P:protein processing"/>
    <property type="evidence" value="ECO:0007669"/>
    <property type="project" value="InterPro"/>
</dbReference>
<evidence type="ECO:0000313" key="2">
    <source>
        <dbReference type="Proteomes" id="UP000769157"/>
    </source>
</evidence>
<proteinExistence type="predicted"/>
<dbReference type="Gene3D" id="2.40.10.120">
    <property type="match status" value="1"/>
</dbReference>
<dbReference type="EMBL" id="JAEUBE010000511">
    <property type="protein sequence ID" value="KAH3660017.1"/>
    <property type="molecule type" value="Genomic_DNA"/>
</dbReference>
<dbReference type="AlphaFoldDB" id="A0A9P8NUR8"/>
<dbReference type="PANTHER" id="PTHR21004">
    <property type="entry name" value="SERINE PROTEASE-RELATED"/>
    <property type="match status" value="1"/>
</dbReference>
<reference evidence="1" key="1">
    <citation type="journal article" date="2021" name="Open Biol.">
        <title>Shared evolutionary footprints suggest mitochondrial oxidative damage underlies multiple complex I losses in fungi.</title>
        <authorList>
            <person name="Schikora-Tamarit M.A."/>
            <person name="Marcet-Houben M."/>
            <person name="Nosek J."/>
            <person name="Gabaldon T."/>
        </authorList>
    </citation>
    <scope>NUCLEOTIDE SEQUENCE</scope>
    <source>
        <strain evidence="1">CBS6075</strain>
    </source>
</reference>
<dbReference type="Proteomes" id="UP000769157">
    <property type="component" value="Unassembled WGS sequence"/>
</dbReference>
<dbReference type="GO" id="GO:0031998">
    <property type="term" value="P:regulation of fatty acid beta-oxidation"/>
    <property type="evidence" value="ECO:0007669"/>
    <property type="project" value="TreeGrafter"/>
</dbReference>
<dbReference type="PANTHER" id="PTHR21004:SF0">
    <property type="entry name" value="PEROXISOMAL LEADER PEPTIDE-PROCESSING PROTEASE"/>
    <property type="match status" value="1"/>
</dbReference>
<name>A0A9P8NUR8_9ASCO</name>
<dbReference type="SUPFAM" id="SSF50494">
    <property type="entry name" value="Trypsin-like serine proteases"/>
    <property type="match status" value="1"/>
</dbReference>
<reference evidence="1" key="2">
    <citation type="submission" date="2021-01" db="EMBL/GenBank/DDBJ databases">
        <authorList>
            <person name="Schikora-Tamarit M.A."/>
        </authorList>
    </citation>
    <scope>NUCLEOTIDE SEQUENCE</scope>
    <source>
        <strain evidence="1">CBS6075</strain>
    </source>
</reference>
<dbReference type="OrthoDB" id="4096544at2759"/>
<evidence type="ECO:0008006" key="3">
    <source>
        <dbReference type="Google" id="ProtNLM"/>
    </source>
</evidence>
<protein>
    <recommendedName>
        <fullName evidence="3">Serine protease</fullName>
    </recommendedName>
</protein>